<evidence type="ECO:0000313" key="1">
    <source>
        <dbReference type="EMBL" id="POA97928.1"/>
    </source>
</evidence>
<comment type="caution">
    <text evidence="1">The sequence shown here is derived from an EMBL/GenBank/DDBJ whole genome shotgun (WGS) entry which is preliminary data.</text>
</comment>
<proteinExistence type="predicted"/>
<keyword evidence="2" id="KW-1185">Reference proteome</keyword>
<dbReference type="AlphaFoldDB" id="A0A2K4MLJ0"/>
<dbReference type="Proteomes" id="UP000236416">
    <property type="component" value="Unassembled WGS sequence"/>
</dbReference>
<dbReference type="RefSeq" id="WP_103320917.1">
    <property type="nucleotide sequence ID" value="NZ_PPTF01000068.1"/>
</dbReference>
<name>A0A2K4MLJ0_9NEIS</name>
<protein>
    <submittedName>
        <fullName evidence="1">Uncharacterized protein</fullName>
    </submittedName>
</protein>
<dbReference type="EMBL" id="PPTF01000068">
    <property type="protein sequence ID" value="POA97928.1"/>
    <property type="molecule type" value="Genomic_DNA"/>
</dbReference>
<sequence>MKPFFNLGCALVAWNELCRISRTRGRPEGATPLPFQQGRDKRQFICHETAPRLTSYGSLLLEPIWLLNHNVNGRWQLTATALGNGLNLRLQTLLHAWLPEMPLAQEAGPGVMRMRLAVRGYLVDIGAPPPFLRPPRAIDARSPLLSGIAPYLEQVASVVQLSDAQSGELLGGGVNLLDVRLPPEPSQAGSWQALLACDWPRLLQAGESALAAG</sequence>
<organism evidence="1 2">
    <name type="scientific">Chromobacterium sinusclupearum</name>
    <dbReference type="NCBI Taxonomy" id="2077146"/>
    <lineage>
        <taxon>Bacteria</taxon>
        <taxon>Pseudomonadati</taxon>
        <taxon>Pseudomonadota</taxon>
        <taxon>Betaproteobacteria</taxon>
        <taxon>Neisseriales</taxon>
        <taxon>Chromobacteriaceae</taxon>
        <taxon>Chromobacterium</taxon>
    </lineage>
</organism>
<accession>A0A2K4MLJ0</accession>
<gene>
    <name evidence="1" type="ORF">C2134_14870</name>
</gene>
<reference evidence="1 2" key="1">
    <citation type="submission" date="2018-01" db="EMBL/GenBank/DDBJ databases">
        <title>Genomic Sequence of Chromobacterium MWU13-2610 from wild cranberry bogs within the Cape Cod National Seashore.</title>
        <authorList>
            <person name="O'Hara-Hanley K."/>
            <person name="Soby S."/>
            <person name="Harrison A."/>
        </authorList>
    </citation>
    <scope>NUCLEOTIDE SEQUENCE [LARGE SCALE GENOMIC DNA]</scope>
    <source>
        <strain evidence="1 2">MWU13-2610</strain>
    </source>
</reference>
<evidence type="ECO:0000313" key="2">
    <source>
        <dbReference type="Proteomes" id="UP000236416"/>
    </source>
</evidence>